<comment type="function">
    <text evidence="3 6">Allows the formation of correctly charged Asn-tRNA(Asn) or Gln-tRNA(Gln) through the transamidation of misacylated Asp-tRNA(Asn) or Glu-tRNA(Gln) in organisms which lack either or both of asparaginyl-tRNA or glutaminyl-tRNA synthetases. The reaction takes place in the presence of glutamine and ATP through an activated phospho-Asp-tRNA(Asn) or phospho-Glu-tRNA(Gln).</text>
</comment>
<dbReference type="EC" id="6.3.5.-" evidence="6"/>
<evidence type="ECO:0000313" key="7">
    <source>
        <dbReference type="EMBL" id="HHY28599.1"/>
    </source>
</evidence>
<dbReference type="InterPro" id="IPR003837">
    <property type="entry name" value="GatC"/>
</dbReference>
<comment type="similarity">
    <text evidence="1 6">Belongs to the GatC family.</text>
</comment>
<dbReference type="Gene3D" id="1.10.20.60">
    <property type="entry name" value="Glu-tRNAGln amidotransferase C subunit, N-terminal domain"/>
    <property type="match status" value="1"/>
</dbReference>
<comment type="catalytic activity">
    <reaction evidence="5 6">
        <text>L-glutamyl-tRNA(Gln) + L-glutamine + ATP + H2O = L-glutaminyl-tRNA(Gln) + L-glutamate + ADP + phosphate + H(+)</text>
        <dbReference type="Rhea" id="RHEA:17521"/>
        <dbReference type="Rhea" id="RHEA-COMP:9681"/>
        <dbReference type="Rhea" id="RHEA-COMP:9684"/>
        <dbReference type="ChEBI" id="CHEBI:15377"/>
        <dbReference type="ChEBI" id="CHEBI:15378"/>
        <dbReference type="ChEBI" id="CHEBI:29985"/>
        <dbReference type="ChEBI" id="CHEBI:30616"/>
        <dbReference type="ChEBI" id="CHEBI:43474"/>
        <dbReference type="ChEBI" id="CHEBI:58359"/>
        <dbReference type="ChEBI" id="CHEBI:78520"/>
        <dbReference type="ChEBI" id="CHEBI:78521"/>
        <dbReference type="ChEBI" id="CHEBI:456216"/>
    </reaction>
</comment>
<dbReference type="GO" id="GO:0006450">
    <property type="term" value="P:regulation of translational fidelity"/>
    <property type="evidence" value="ECO:0007669"/>
    <property type="project" value="InterPro"/>
</dbReference>
<dbReference type="GO" id="GO:0005524">
    <property type="term" value="F:ATP binding"/>
    <property type="evidence" value="ECO:0007669"/>
    <property type="project" value="UniProtKB-KW"/>
</dbReference>
<comment type="subunit">
    <text evidence="2 6">Heterotrimer of A, B and C subunits.</text>
</comment>
<name>A0A7C7DC90_9FIRM</name>
<dbReference type="GO" id="GO:0016740">
    <property type="term" value="F:transferase activity"/>
    <property type="evidence" value="ECO:0007669"/>
    <property type="project" value="UniProtKB-KW"/>
</dbReference>
<dbReference type="AlphaFoldDB" id="A0A7C7DC90"/>
<sequence>MKITEKDVEQLALTSRLELTAEEITAYTQSLHESLDYMEVLKQCDTGAIDPAALVLPIINVFREDKVQTGMDKELVFANAPEEEDGAFKVPRIL</sequence>
<gene>
    <name evidence="6 7" type="primary">gatC</name>
    <name evidence="7" type="ORF">GX523_18015</name>
</gene>
<dbReference type="SUPFAM" id="SSF141000">
    <property type="entry name" value="Glu-tRNAGln amidotransferase C subunit"/>
    <property type="match status" value="1"/>
</dbReference>
<dbReference type="Proteomes" id="UP000553059">
    <property type="component" value="Unassembled WGS sequence"/>
</dbReference>
<dbReference type="EMBL" id="DUTF01000379">
    <property type="protein sequence ID" value="HHY28599.1"/>
    <property type="molecule type" value="Genomic_DNA"/>
</dbReference>
<accession>A0A7C7DC90</accession>
<reference evidence="7 8" key="1">
    <citation type="journal article" date="2020" name="Biotechnol. Biofuels">
        <title>New insights from the biogas microbiome by comprehensive genome-resolved metagenomics of nearly 1600 species originating from multiple anaerobic digesters.</title>
        <authorList>
            <person name="Campanaro S."/>
            <person name="Treu L."/>
            <person name="Rodriguez-R L.M."/>
            <person name="Kovalovszki A."/>
            <person name="Ziels R.M."/>
            <person name="Maus I."/>
            <person name="Zhu X."/>
            <person name="Kougias P.G."/>
            <person name="Basile A."/>
            <person name="Luo G."/>
            <person name="Schluter A."/>
            <person name="Konstantinidis K.T."/>
            <person name="Angelidaki I."/>
        </authorList>
    </citation>
    <scope>NUCLEOTIDE SEQUENCE [LARGE SCALE GENOMIC DNA]</scope>
    <source>
        <strain evidence="7">AS05jafATM_4</strain>
    </source>
</reference>
<dbReference type="PANTHER" id="PTHR15004">
    <property type="entry name" value="GLUTAMYL-TRNA(GLN) AMIDOTRANSFERASE SUBUNIT C, MITOCHONDRIAL"/>
    <property type="match status" value="1"/>
</dbReference>
<dbReference type="GO" id="GO:0006412">
    <property type="term" value="P:translation"/>
    <property type="evidence" value="ECO:0007669"/>
    <property type="project" value="UniProtKB-UniRule"/>
</dbReference>
<keyword evidence="6" id="KW-0648">Protein biosynthesis</keyword>
<comment type="catalytic activity">
    <reaction evidence="4 6">
        <text>L-aspartyl-tRNA(Asn) + L-glutamine + ATP + H2O = L-asparaginyl-tRNA(Asn) + L-glutamate + ADP + phosphate + 2 H(+)</text>
        <dbReference type="Rhea" id="RHEA:14513"/>
        <dbReference type="Rhea" id="RHEA-COMP:9674"/>
        <dbReference type="Rhea" id="RHEA-COMP:9677"/>
        <dbReference type="ChEBI" id="CHEBI:15377"/>
        <dbReference type="ChEBI" id="CHEBI:15378"/>
        <dbReference type="ChEBI" id="CHEBI:29985"/>
        <dbReference type="ChEBI" id="CHEBI:30616"/>
        <dbReference type="ChEBI" id="CHEBI:43474"/>
        <dbReference type="ChEBI" id="CHEBI:58359"/>
        <dbReference type="ChEBI" id="CHEBI:78515"/>
        <dbReference type="ChEBI" id="CHEBI:78516"/>
        <dbReference type="ChEBI" id="CHEBI:456216"/>
    </reaction>
</comment>
<protein>
    <recommendedName>
        <fullName evidence="6">Aspartyl/glutamyl-tRNA(Asn/Gln) amidotransferase subunit C</fullName>
        <shortName evidence="6">Asp/Glu-ADT subunit C</shortName>
        <ecNumber evidence="6">6.3.5.-</ecNumber>
    </recommendedName>
</protein>
<keyword evidence="6" id="KW-0436">Ligase</keyword>
<keyword evidence="7" id="KW-0808">Transferase</keyword>
<dbReference type="GO" id="GO:0070681">
    <property type="term" value="P:glutaminyl-tRNAGln biosynthesis via transamidation"/>
    <property type="evidence" value="ECO:0007669"/>
    <property type="project" value="TreeGrafter"/>
</dbReference>
<evidence type="ECO:0000256" key="4">
    <source>
        <dbReference type="ARBA" id="ARBA00047380"/>
    </source>
</evidence>
<dbReference type="InterPro" id="IPR036113">
    <property type="entry name" value="Asp/Glu-ADT_sf_sub_c"/>
</dbReference>
<evidence type="ECO:0000256" key="3">
    <source>
        <dbReference type="ARBA" id="ARBA00024799"/>
    </source>
</evidence>
<evidence type="ECO:0000256" key="2">
    <source>
        <dbReference type="ARBA" id="ARBA00011123"/>
    </source>
</evidence>
<dbReference type="NCBIfam" id="TIGR00135">
    <property type="entry name" value="gatC"/>
    <property type="match status" value="1"/>
</dbReference>
<proteinExistence type="inferred from homology"/>
<evidence type="ECO:0000313" key="8">
    <source>
        <dbReference type="Proteomes" id="UP000553059"/>
    </source>
</evidence>
<dbReference type="HAMAP" id="MF_00122">
    <property type="entry name" value="GatC"/>
    <property type="match status" value="1"/>
</dbReference>
<dbReference type="PANTHER" id="PTHR15004:SF0">
    <property type="entry name" value="GLUTAMYL-TRNA(GLN) AMIDOTRANSFERASE SUBUNIT C, MITOCHONDRIAL"/>
    <property type="match status" value="1"/>
</dbReference>
<organism evidence="7 8">
    <name type="scientific">Desulfitobacterium dehalogenans</name>
    <dbReference type="NCBI Taxonomy" id="36854"/>
    <lineage>
        <taxon>Bacteria</taxon>
        <taxon>Bacillati</taxon>
        <taxon>Bacillota</taxon>
        <taxon>Clostridia</taxon>
        <taxon>Eubacteriales</taxon>
        <taxon>Desulfitobacteriaceae</taxon>
        <taxon>Desulfitobacterium</taxon>
    </lineage>
</organism>
<evidence type="ECO:0000256" key="6">
    <source>
        <dbReference type="HAMAP-Rule" id="MF_00122"/>
    </source>
</evidence>
<dbReference type="GO" id="GO:0050567">
    <property type="term" value="F:glutaminyl-tRNA synthase (glutamine-hydrolyzing) activity"/>
    <property type="evidence" value="ECO:0007669"/>
    <property type="project" value="UniProtKB-UniRule"/>
</dbReference>
<comment type="caution">
    <text evidence="7">The sequence shown here is derived from an EMBL/GenBank/DDBJ whole genome shotgun (WGS) entry which is preliminary data.</text>
</comment>
<keyword evidence="6" id="KW-0067">ATP-binding</keyword>
<evidence type="ECO:0000256" key="5">
    <source>
        <dbReference type="ARBA" id="ARBA00047913"/>
    </source>
</evidence>
<evidence type="ECO:0000256" key="1">
    <source>
        <dbReference type="ARBA" id="ARBA00010757"/>
    </source>
</evidence>
<dbReference type="Pfam" id="PF02686">
    <property type="entry name" value="GatC"/>
    <property type="match status" value="1"/>
</dbReference>
<keyword evidence="6" id="KW-0547">Nucleotide-binding</keyword>